<evidence type="ECO:0000313" key="3">
    <source>
        <dbReference type="Proteomes" id="UP000628448"/>
    </source>
</evidence>
<accession>A0A931DYT2</accession>
<keyword evidence="3" id="KW-1185">Reference proteome</keyword>
<dbReference type="RefSeq" id="WP_196989480.1">
    <property type="nucleotide sequence ID" value="NZ_JADWYR010000001.1"/>
</dbReference>
<dbReference type="InterPro" id="IPR025992">
    <property type="entry name" value="Haem-bd"/>
</dbReference>
<dbReference type="Proteomes" id="UP000628448">
    <property type="component" value="Unassembled WGS sequence"/>
</dbReference>
<dbReference type="Pfam" id="PF14376">
    <property type="entry name" value="Haem_bd"/>
    <property type="match status" value="1"/>
</dbReference>
<protein>
    <submittedName>
        <fullName evidence="2">Heme-binding domain-containing protein</fullName>
    </submittedName>
</protein>
<name>A0A931DYT2_9BACT</name>
<dbReference type="SMART" id="SM01235">
    <property type="entry name" value="Haem_bd"/>
    <property type="match status" value="1"/>
</dbReference>
<dbReference type="AlphaFoldDB" id="A0A931DYT2"/>
<comment type="caution">
    <text evidence="2">The sequence shown here is derived from an EMBL/GenBank/DDBJ whole genome shotgun (WGS) entry which is preliminary data.</text>
</comment>
<reference evidence="2" key="1">
    <citation type="submission" date="2020-11" db="EMBL/GenBank/DDBJ databases">
        <title>Bacterial whole genome sequence for Panacibacter sp. DH6.</title>
        <authorList>
            <person name="Le V."/>
            <person name="Ko S."/>
            <person name="Ahn C.-Y."/>
            <person name="Oh H.-M."/>
        </authorList>
    </citation>
    <scope>NUCLEOTIDE SEQUENCE</scope>
    <source>
        <strain evidence="2">DH6</strain>
    </source>
</reference>
<evidence type="ECO:0000313" key="2">
    <source>
        <dbReference type="EMBL" id="MBG9375427.1"/>
    </source>
</evidence>
<feature type="domain" description="Haem-binding" evidence="1">
    <location>
        <begin position="10"/>
        <end position="145"/>
    </location>
</feature>
<organism evidence="2 3">
    <name type="scientific">Panacibacter microcysteis</name>
    <dbReference type="NCBI Taxonomy" id="2793269"/>
    <lineage>
        <taxon>Bacteria</taxon>
        <taxon>Pseudomonadati</taxon>
        <taxon>Bacteroidota</taxon>
        <taxon>Chitinophagia</taxon>
        <taxon>Chitinophagales</taxon>
        <taxon>Chitinophagaceae</taxon>
        <taxon>Panacibacter</taxon>
    </lineage>
</organism>
<sequence>MKKKIFIVLLVLLVLIQFFRPARNTSAAKSPADISNAYAVPEDVNTILTKACFDCHSNNTNYPWYANIQPVAWWLDNHIQEGKEELNFSEFGAYRPAKQFHKLEEVKEMLDEDEMPLQSYTIIHTDAKLTGAEKEKLVQWSEDIRSQMKNKYPADSLVMKRGPKPPTQ</sequence>
<dbReference type="EMBL" id="JADWYR010000001">
    <property type="protein sequence ID" value="MBG9375427.1"/>
    <property type="molecule type" value="Genomic_DNA"/>
</dbReference>
<evidence type="ECO:0000259" key="1">
    <source>
        <dbReference type="SMART" id="SM01235"/>
    </source>
</evidence>
<proteinExistence type="predicted"/>
<gene>
    <name evidence="2" type="ORF">I5907_04230</name>
</gene>